<dbReference type="PANTHER" id="PTHR31544:SF4">
    <property type="entry name" value="GAMMA-GLUTAMYLCYCLOTRANSFERASE-RELATED"/>
    <property type="match status" value="1"/>
</dbReference>
<dbReference type="AlphaFoldDB" id="A0A6A6V555"/>
<feature type="region of interest" description="Disordered" evidence="4">
    <location>
        <begin position="1"/>
        <end position="59"/>
    </location>
</feature>
<dbReference type="OrthoDB" id="3262926at2759"/>
<dbReference type="InterPro" id="IPR036568">
    <property type="entry name" value="GGCT-like_sf"/>
</dbReference>
<dbReference type="SUPFAM" id="SSF110857">
    <property type="entry name" value="Gamma-glutamyl cyclotransferase-like"/>
    <property type="match status" value="1"/>
</dbReference>
<protein>
    <recommendedName>
        <fullName evidence="3">Putative gamma-glutamylcyclotransferase</fullName>
    </recommendedName>
</protein>
<sequence length="218" mass="24734">MSEEQSTKRKSAPLPSQAESQQHASYMTHSIDPQPRCECCAPPSFSDGDSTSAPTRPNRWGRESKLQIAAYVRSLEPFEPCYMFFYGSLMDPEVLQAVLGLKELPTMRKGTISGLQPMMWGPYPTLVRTTGVGEKVSGMAWECTSEVHFRKLEAYETSHYTWQACSIELEDGRVLDKSRVFIWAGHPKCDELREGTFDLEKYQREVKPSMFGFGDPEE</sequence>
<name>A0A6A6V555_9PLEO</name>
<dbReference type="CDD" id="cd06661">
    <property type="entry name" value="GGCT_like"/>
    <property type="match status" value="1"/>
</dbReference>
<dbReference type="InterPro" id="IPR009288">
    <property type="entry name" value="AIG2-like_dom"/>
</dbReference>
<dbReference type="PANTHER" id="PTHR31544">
    <property type="entry name" value="AIG2-LIKE PROTEIN D"/>
    <property type="match status" value="1"/>
</dbReference>
<dbReference type="Gene3D" id="3.10.490.10">
    <property type="entry name" value="Gamma-glutamyl cyclotransferase-like"/>
    <property type="match status" value="1"/>
</dbReference>
<evidence type="ECO:0000256" key="3">
    <source>
        <dbReference type="ARBA" id="ARBA00030602"/>
    </source>
</evidence>
<dbReference type="Proteomes" id="UP000799440">
    <property type="component" value="Unassembled WGS sequence"/>
</dbReference>
<reference evidence="6" key="1">
    <citation type="journal article" date="2020" name="Stud. Mycol.">
        <title>101 Dothideomycetes genomes: a test case for predicting lifestyles and emergence of pathogens.</title>
        <authorList>
            <person name="Haridas S."/>
            <person name="Albert R."/>
            <person name="Binder M."/>
            <person name="Bloem J."/>
            <person name="Labutti K."/>
            <person name="Salamov A."/>
            <person name="Andreopoulos B."/>
            <person name="Baker S."/>
            <person name="Barry K."/>
            <person name="Bills G."/>
            <person name="Bluhm B."/>
            <person name="Cannon C."/>
            <person name="Castanera R."/>
            <person name="Culley D."/>
            <person name="Daum C."/>
            <person name="Ezra D."/>
            <person name="Gonzalez J."/>
            <person name="Henrissat B."/>
            <person name="Kuo A."/>
            <person name="Liang C."/>
            <person name="Lipzen A."/>
            <person name="Lutzoni F."/>
            <person name="Magnuson J."/>
            <person name="Mondo S."/>
            <person name="Nolan M."/>
            <person name="Ohm R."/>
            <person name="Pangilinan J."/>
            <person name="Park H.-J."/>
            <person name="Ramirez L."/>
            <person name="Alfaro M."/>
            <person name="Sun H."/>
            <person name="Tritt A."/>
            <person name="Yoshinaga Y."/>
            <person name="Zwiers L.-H."/>
            <person name="Turgeon B."/>
            <person name="Goodwin S."/>
            <person name="Spatafora J."/>
            <person name="Crous P."/>
            <person name="Grigoriev I."/>
        </authorList>
    </citation>
    <scope>NUCLEOTIDE SEQUENCE</scope>
    <source>
        <strain evidence="6">CBS 119925</strain>
    </source>
</reference>
<evidence type="ECO:0000313" key="6">
    <source>
        <dbReference type="EMBL" id="KAF2745036.1"/>
    </source>
</evidence>
<accession>A0A6A6V555</accession>
<dbReference type="GO" id="GO:0016740">
    <property type="term" value="F:transferase activity"/>
    <property type="evidence" value="ECO:0007669"/>
    <property type="project" value="UniProtKB-KW"/>
</dbReference>
<dbReference type="EMBL" id="MU006585">
    <property type="protein sequence ID" value="KAF2745036.1"/>
    <property type="molecule type" value="Genomic_DNA"/>
</dbReference>
<gene>
    <name evidence="6" type="ORF">M011DRAFT_448456</name>
</gene>
<dbReference type="Pfam" id="PF06094">
    <property type="entry name" value="GGACT"/>
    <property type="match status" value="1"/>
</dbReference>
<evidence type="ECO:0000256" key="2">
    <source>
        <dbReference type="ARBA" id="ARBA00022679"/>
    </source>
</evidence>
<dbReference type="InterPro" id="IPR045038">
    <property type="entry name" value="AIG2-like"/>
</dbReference>
<dbReference type="InterPro" id="IPR013024">
    <property type="entry name" value="GGCT-like"/>
</dbReference>
<proteinExistence type="inferred from homology"/>
<keyword evidence="7" id="KW-1185">Reference proteome</keyword>
<evidence type="ECO:0000259" key="5">
    <source>
        <dbReference type="Pfam" id="PF06094"/>
    </source>
</evidence>
<organism evidence="6 7">
    <name type="scientific">Sporormia fimetaria CBS 119925</name>
    <dbReference type="NCBI Taxonomy" id="1340428"/>
    <lineage>
        <taxon>Eukaryota</taxon>
        <taxon>Fungi</taxon>
        <taxon>Dikarya</taxon>
        <taxon>Ascomycota</taxon>
        <taxon>Pezizomycotina</taxon>
        <taxon>Dothideomycetes</taxon>
        <taxon>Pleosporomycetidae</taxon>
        <taxon>Pleosporales</taxon>
        <taxon>Sporormiaceae</taxon>
        <taxon>Sporormia</taxon>
    </lineage>
</organism>
<evidence type="ECO:0000313" key="7">
    <source>
        <dbReference type="Proteomes" id="UP000799440"/>
    </source>
</evidence>
<comment type="similarity">
    <text evidence="1">Belongs to the gamma-glutamylcyclotransferase family.</text>
</comment>
<evidence type="ECO:0000256" key="4">
    <source>
        <dbReference type="SAM" id="MobiDB-lite"/>
    </source>
</evidence>
<feature type="compositionally biased region" description="Polar residues" evidence="4">
    <location>
        <begin position="17"/>
        <end position="28"/>
    </location>
</feature>
<keyword evidence="2" id="KW-0808">Transferase</keyword>
<evidence type="ECO:0000256" key="1">
    <source>
        <dbReference type="ARBA" id="ARBA00008861"/>
    </source>
</evidence>
<feature type="domain" description="Gamma-glutamylcyclotransferase AIG2-like" evidence="5">
    <location>
        <begin position="83"/>
        <end position="193"/>
    </location>
</feature>